<evidence type="ECO:0000256" key="1">
    <source>
        <dbReference type="SAM" id="SignalP"/>
    </source>
</evidence>
<dbReference type="EMBL" id="GAMC01004411">
    <property type="protein sequence ID" value="JAC02145.1"/>
    <property type="molecule type" value="mRNA"/>
</dbReference>
<name>W8CBX5_CERCA</name>
<organism evidence="2">
    <name type="scientific">Ceratitis capitata</name>
    <name type="common">Mediterranean fruit fly</name>
    <name type="synonym">Tephritis capitata</name>
    <dbReference type="NCBI Taxonomy" id="7213"/>
    <lineage>
        <taxon>Eukaryota</taxon>
        <taxon>Metazoa</taxon>
        <taxon>Ecdysozoa</taxon>
        <taxon>Arthropoda</taxon>
        <taxon>Hexapoda</taxon>
        <taxon>Insecta</taxon>
        <taxon>Pterygota</taxon>
        <taxon>Neoptera</taxon>
        <taxon>Endopterygota</taxon>
        <taxon>Diptera</taxon>
        <taxon>Brachycera</taxon>
        <taxon>Muscomorpha</taxon>
        <taxon>Tephritoidea</taxon>
        <taxon>Tephritidae</taxon>
        <taxon>Ceratitis</taxon>
        <taxon>Ceratitis</taxon>
    </lineage>
</organism>
<reference evidence="2" key="2">
    <citation type="journal article" date="2014" name="BMC Genomics">
        <title>A genomic perspective to assessing quality of mass-reared SIT flies used in Mediterranean fruit fly (Ceratitis capitata) eradication in California.</title>
        <authorList>
            <person name="Calla B."/>
            <person name="Hall B."/>
            <person name="Hou S."/>
            <person name="Geib S.M."/>
        </authorList>
    </citation>
    <scope>NUCLEOTIDE SEQUENCE</scope>
</reference>
<keyword evidence="1" id="KW-0732">Signal</keyword>
<proteinExistence type="evidence at transcript level"/>
<dbReference type="AlphaFoldDB" id="W8CBX5"/>
<feature type="chain" id="PRO_5004906964" evidence="1">
    <location>
        <begin position="30"/>
        <end position="280"/>
    </location>
</feature>
<dbReference type="OrthoDB" id="8070452at2759"/>
<sequence length="280" mass="30226">MLGAQRPPWLALCIFGGLSAFTLLTTTKALPATTPLPHTTHIVSYVHQGRAGAKSGDIREFDYESIQSGSNERNAALRSTEPPTAISQLYGAFVEQLDMSLDNGLPGINSSSKIAASSTEKVRQTDDLQDTHQNTLDDVFTVNEQHESSKVGKNVSQSHAGGLMWNRMKQSIPVLEPVRHLLNTVREQHNQTVHAARQHHQLLATMITGMGDHMPSNESSAIETEEDREAANESTEFKLLDFAGSLVGMIWGFIGNLQRAFAASSGNALASSSSGSSGDQ</sequence>
<protein>
    <submittedName>
        <fullName evidence="2">Uncharacterized protein</fullName>
    </submittedName>
</protein>
<accession>W8CBX5</accession>
<reference evidence="2" key="1">
    <citation type="submission" date="2013-07" db="EMBL/GenBank/DDBJ databases">
        <authorList>
            <person name="Geib S."/>
        </authorList>
    </citation>
    <scope>NUCLEOTIDE SEQUENCE</scope>
</reference>
<feature type="signal peptide" evidence="1">
    <location>
        <begin position="1"/>
        <end position="29"/>
    </location>
</feature>
<evidence type="ECO:0000313" key="2">
    <source>
        <dbReference type="EMBL" id="JAC02145.1"/>
    </source>
</evidence>